<feature type="transmembrane region" description="Helical" evidence="5">
    <location>
        <begin position="106"/>
        <end position="129"/>
    </location>
</feature>
<reference evidence="9" key="1">
    <citation type="submission" date="2016-10" db="EMBL/GenBank/DDBJ databases">
        <authorList>
            <person name="Varghese N."/>
            <person name="Submissions S."/>
        </authorList>
    </citation>
    <scope>NUCLEOTIDE SEQUENCE [LARGE SCALE GENOMIC DNA]</scope>
    <source>
        <strain evidence="9">DSM 3384</strain>
    </source>
</reference>
<keyword evidence="9" id="KW-1185">Reference proteome</keyword>
<keyword evidence="5" id="KW-0472">Membrane</keyword>
<dbReference type="UniPathway" id="UPA00248">
    <property type="reaction ID" value="UER00314"/>
</dbReference>
<organism evidence="8 9">
    <name type="scientific">Desulfobacula phenolica</name>
    <dbReference type="NCBI Taxonomy" id="90732"/>
    <lineage>
        <taxon>Bacteria</taxon>
        <taxon>Pseudomonadati</taxon>
        <taxon>Thermodesulfobacteriota</taxon>
        <taxon>Desulfobacteria</taxon>
        <taxon>Desulfobacterales</taxon>
        <taxon>Desulfobacteraceae</taxon>
        <taxon>Desulfobacula</taxon>
    </lineage>
</organism>
<dbReference type="NCBIfam" id="NF002956">
    <property type="entry name" value="PRK03612.1"/>
    <property type="match status" value="1"/>
</dbReference>
<dbReference type="InterPro" id="IPR030374">
    <property type="entry name" value="PABS"/>
</dbReference>
<comment type="function">
    <text evidence="5">Catalyzes the irreversible transfer of a propylamine group from the amino donor S-adenosylmethioninamine (decarboxy-AdoMet) to putrescine (1,4-diaminobutane) to yield spermidine.</text>
</comment>
<evidence type="ECO:0000256" key="4">
    <source>
        <dbReference type="ARBA" id="ARBA00023115"/>
    </source>
</evidence>
<feature type="active site" description="Proton acceptor" evidence="5 6">
    <location>
        <position position="414"/>
    </location>
</feature>
<comment type="pathway">
    <text evidence="5">Amine and polyamine biosynthesis; spermidine biosynthesis; spermidine from putrescine: step 1/1.</text>
</comment>
<evidence type="ECO:0000313" key="8">
    <source>
        <dbReference type="EMBL" id="SDU52916.1"/>
    </source>
</evidence>
<dbReference type="EMBL" id="FNLL01000011">
    <property type="protein sequence ID" value="SDU52916.1"/>
    <property type="molecule type" value="Genomic_DNA"/>
</dbReference>
<feature type="transmembrane region" description="Helical" evidence="5">
    <location>
        <begin position="50"/>
        <end position="67"/>
    </location>
</feature>
<dbReference type="PROSITE" id="PS51257">
    <property type="entry name" value="PROKAR_LIPOPROTEIN"/>
    <property type="match status" value="1"/>
</dbReference>
<feature type="binding site" evidence="5">
    <location>
        <position position="280"/>
    </location>
    <ligand>
        <name>spermidine</name>
        <dbReference type="ChEBI" id="CHEBI:57834"/>
    </ligand>
</feature>
<evidence type="ECO:0000256" key="2">
    <source>
        <dbReference type="ARBA" id="ARBA00022679"/>
    </source>
</evidence>
<dbReference type="Proteomes" id="UP000199608">
    <property type="component" value="Unassembled WGS sequence"/>
</dbReference>
<feature type="transmembrane region" description="Helical" evidence="5">
    <location>
        <begin position="202"/>
        <end position="221"/>
    </location>
</feature>
<comment type="subcellular location">
    <subcellularLocation>
        <location evidence="5">Cell membrane</location>
        <topology evidence="5">Multi-pass membrane protein</topology>
    </subcellularLocation>
</comment>
<feature type="transmembrane region" description="Helical" evidence="5">
    <location>
        <begin position="74"/>
        <end position="100"/>
    </location>
</feature>
<comment type="catalytic activity">
    <reaction evidence="5">
        <text>S-adenosyl 3-(methylsulfanyl)propylamine + putrescine = S-methyl-5'-thioadenosine + spermidine + H(+)</text>
        <dbReference type="Rhea" id="RHEA:12721"/>
        <dbReference type="ChEBI" id="CHEBI:15378"/>
        <dbReference type="ChEBI" id="CHEBI:17509"/>
        <dbReference type="ChEBI" id="CHEBI:57443"/>
        <dbReference type="ChEBI" id="CHEBI:57834"/>
        <dbReference type="ChEBI" id="CHEBI:326268"/>
        <dbReference type="EC" id="2.5.1.16"/>
    </reaction>
</comment>
<keyword evidence="5" id="KW-1133">Transmembrane helix</keyword>
<dbReference type="InterPro" id="IPR029063">
    <property type="entry name" value="SAM-dependent_MTases_sf"/>
</dbReference>
<accession>A0A1H2J9Q8</accession>
<feature type="transmembrane region" description="Helical" evidence="5">
    <location>
        <begin position="149"/>
        <end position="168"/>
    </location>
</feature>
<evidence type="ECO:0000313" key="9">
    <source>
        <dbReference type="Proteomes" id="UP000199608"/>
    </source>
</evidence>
<keyword evidence="5" id="KW-1003">Cell membrane</keyword>
<feature type="transmembrane region" description="Helical" evidence="5">
    <location>
        <begin position="174"/>
        <end position="193"/>
    </location>
</feature>
<dbReference type="PANTHER" id="PTHR43317">
    <property type="entry name" value="THERMOSPERMINE SYNTHASE ACAULIS5"/>
    <property type="match status" value="1"/>
</dbReference>
<sequence>MTKRSVKTNFASVLLCACMFASGACGIILEYIQASLASMILGNSFEQWAMVIGLMLFWMGFGSLIQAQVSKKNLIYTFIGVETGLALAGGFSPTLTYIAYGYTAHYSLVLYFFVSFIGIMIGLEIPVIIRINNDFSKELSTNLGNILSADYIGSLIGSLVYVFILLRFTPITEAAFLTAGVNFFLAFITFVYFSKKGLLKKGIFIPLIMVATFCAVLYGYLNNREWNIKIEQPLYDDPIILSHPTQYQHIAITHYKPFDEVRLFLNGNLQFCSTDEQRYHEPMVHPVMNLVSVTTKVLILGGGDGCALREVLKYKSVKQILLVDLDPEMTRLAKTHPVLKRINNDSFKDARLVTMVGKGISPGINKRLYIETPKKNIYTKQAQTQKLADVNVMNVDADKFLSDIPGFWDVIIIDMPDPSTPELTKLYSKEFYKKVKQHLSQHGMMVVQATSPYLAKESFLCIGRTLESAAFSILAFHENVPSFGDWGWYLAWHPDIKKEKIMGRIEHLAIDVPTRFITPQVFKSELVFGKNALFTNSRQINTLLHPALLSIYNHDSWLLE</sequence>
<dbReference type="Pfam" id="PF01564">
    <property type="entry name" value="Spermine_synth"/>
    <property type="match status" value="2"/>
</dbReference>
<dbReference type="HAMAP" id="MF_00198">
    <property type="entry name" value="Spermidine_synth"/>
    <property type="match status" value="1"/>
</dbReference>
<evidence type="ECO:0000256" key="5">
    <source>
        <dbReference type="HAMAP-Rule" id="MF_00198"/>
    </source>
</evidence>
<dbReference type="GO" id="GO:0004766">
    <property type="term" value="F:spermidine synthase activity"/>
    <property type="evidence" value="ECO:0007669"/>
    <property type="project" value="UniProtKB-UniRule"/>
</dbReference>
<evidence type="ECO:0000256" key="1">
    <source>
        <dbReference type="ARBA" id="ARBA00007867"/>
    </source>
</evidence>
<dbReference type="GO" id="GO:0010487">
    <property type="term" value="F:thermospermine synthase activity"/>
    <property type="evidence" value="ECO:0007669"/>
    <property type="project" value="UniProtKB-ARBA"/>
</dbReference>
<dbReference type="GO" id="GO:0008295">
    <property type="term" value="P:spermidine biosynthetic process"/>
    <property type="evidence" value="ECO:0007669"/>
    <property type="project" value="UniProtKB-UniRule"/>
</dbReference>
<comment type="subunit">
    <text evidence="5">Homodimer or homotetramer.</text>
</comment>
<dbReference type="Gene3D" id="3.40.50.150">
    <property type="entry name" value="Vaccinia Virus protein VP39"/>
    <property type="match status" value="1"/>
</dbReference>
<dbReference type="EC" id="2.5.1.16" evidence="5"/>
<evidence type="ECO:0000256" key="6">
    <source>
        <dbReference type="PROSITE-ProRule" id="PRU00354"/>
    </source>
</evidence>
<feature type="binding site" evidence="5">
    <location>
        <position position="421"/>
    </location>
    <ligand>
        <name>S-methyl-5'-thioadenosine</name>
        <dbReference type="ChEBI" id="CHEBI:17509"/>
    </ligand>
</feature>
<comment type="similarity">
    <text evidence="1 5">Belongs to the spermidine/spermine synthase family.</text>
</comment>
<protein>
    <recommendedName>
        <fullName evidence="5">Polyamine aminopropyltransferase</fullName>
    </recommendedName>
    <alternativeName>
        <fullName evidence="5">Putrescine aminopropyltransferase</fullName>
        <shortName evidence="5">PAPT</shortName>
    </alternativeName>
    <alternativeName>
        <fullName evidence="5">Spermidine synthase</fullName>
        <shortName evidence="5">SPDS</shortName>
        <shortName evidence="5">SPDSY</shortName>
        <ecNumber evidence="5">2.5.1.16</ecNumber>
    </alternativeName>
</protein>
<feature type="binding site" evidence="5">
    <location>
        <position position="304"/>
    </location>
    <ligand>
        <name>spermidine</name>
        <dbReference type="ChEBI" id="CHEBI:57834"/>
    </ligand>
</feature>
<keyword evidence="2 5" id="KW-0808">Transferase</keyword>
<feature type="binding site" evidence="5">
    <location>
        <begin position="396"/>
        <end position="397"/>
    </location>
    <ligand>
        <name>S-methyl-5'-thioadenosine</name>
        <dbReference type="ChEBI" id="CHEBI:17509"/>
    </ligand>
</feature>
<dbReference type="PROSITE" id="PS51006">
    <property type="entry name" value="PABS_2"/>
    <property type="match status" value="1"/>
</dbReference>
<keyword evidence="4 5" id="KW-0620">Polyamine biosynthesis</keyword>
<gene>
    <name evidence="5" type="primary">speE</name>
    <name evidence="8" type="ORF">SAMN04487931_11160</name>
</gene>
<keyword evidence="3 5" id="KW-0745">Spermidine biosynthesis</keyword>
<dbReference type="RefSeq" id="WP_092236724.1">
    <property type="nucleotide sequence ID" value="NZ_FNLL01000011.1"/>
</dbReference>
<comment type="caution">
    <text evidence="5">Lacks conserved residue(s) required for the propagation of feature annotation.</text>
</comment>
<evidence type="ECO:0000256" key="3">
    <source>
        <dbReference type="ARBA" id="ARBA00023066"/>
    </source>
</evidence>
<evidence type="ECO:0000259" key="7">
    <source>
        <dbReference type="PROSITE" id="PS51006"/>
    </source>
</evidence>
<keyword evidence="5" id="KW-0812">Transmembrane</keyword>
<dbReference type="AlphaFoldDB" id="A0A1H2J9Q8"/>
<feature type="domain" description="PABS" evidence="7">
    <location>
        <begin position="224"/>
        <end position="493"/>
    </location>
</feature>
<name>A0A1H2J9Q8_9BACT</name>
<dbReference type="SUPFAM" id="SSF53335">
    <property type="entry name" value="S-adenosyl-L-methionine-dependent methyltransferases"/>
    <property type="match status" value="1"/>
</dbReference>
<feature type="binding site" evidence="5">
    <location>
        <position position="324"/>
    </location>
    <ligand>
        <name>S-methyl-5'-thioadenosine</name>
        <dbReference type="ChEBI" id="CHEBI:17509"/>
    </ligand>
</feature>
<dbReference type="InterPro" id="IPR001045">
    <property type="entry name" value="Spermi_synthase"/>
</dbReference>
<dbReference type="PROSITE" id="PS01330">
    <property type="entry name" value="PABS_1"/>
    <property type="match status" value="1"/>
</dbReference>
<proteinExistence type="inferred from homology"/>
<dbReference type="InterPro" id="IPR030373">
    <property type="entry name" value="PABS_CS"/>
</dbReference>
<dbReference type="PANTHER" id="PTHR43317:SF1">
    <property type="entry name" value="THERMOSPERMINE SYNTHASE ACAULIS5"/>
    <property type="match status" value="1"/>
</dbReference>
<feature type="binding site" evidence="5">
    <location>
        <position position="248"/>
    </location>
    <ligand>
        <name>S-methyl-5'-thioadenosine</name>
        <dbReference type="ChEBI" id="CHEBI:17509"/>
    </ligand>
</feature>
<dbReference type="GO" id="GO:0005886">
    <property type="term" value="C:plasma membrane"/>
    <property type="evidence" value="ECO:0007669"/>
    <property type="project" value="UniProtKB-SubCell"/>
</dbReference>